<dbReference type="InterPro" id="IPR000086">
    <property type="entry name" value="NUDIX_hydrolase_dom"/>
</dbReference>
<dbReference type="eggNOG" id="COG0494">
    <property type="taxonomic scope" value="Bacteria"/>
</dbReference>
<dbReference type="PANTHER" id="PTHR12992:SF11">
    <property type="entry name" value="MITOCHONDRIAL COENZYME A DIPHOSPHATASE NUDT8"/>
    <property type="match status" value="1"/>
</dbReference>
<comment type="caution">
    <text evidence="9">The sequence shown here is derived from an EMBL/GenBank/DDBJ whole genome shotgun (WGS) entry which is preliminary data.</text>
</comment>
<evidence type="ECO:0000256" key="6">
    <source>
        <dbReference type="ARBA" id="ARBA00022842"/>
    </source>
</evidence>
<dbReference type="NCBIfam" id="NF007980">
    <property type="entry name" value="PRK10707.1"/>
    <property type="match status" value="1"/>
</dbReference>
<comment type="similarity">
    <text evidence="3">Belongs to the Nudix hydrolase family. PCD1 subfamily.</text>
</comment>
<dbReference type="SUPFAM" id="SSF55811">
    <property type="entry name" value="Nudix"/>
    <property type="match status" value="1"/>
</dbReference>
<evidence type="ECO:0000256" key="7">
    <source>
        <dbReference type="ARBA" id="ARBA00023211"/>
    </source>
</evidence>
<dbReference type="GO" id="GO:0009132">
    <property type="term" value="P:nucleoside diphosphate metabolic process"/>
    <property type="evidence" value="ECO:0007669"/>
    <property type="project" value="InterPro"/>
</dbReference>
<dbReference type="InterPro" id="IPR045121">
    <property type="entry name" value="CoAse"/>
</dbReference>
<dbReference type="InterPro" id="IPR000059">
    <property type="entry name" value="NUDIX_hydrolase_NudL_CS"/>
</dbReference>
<keyword evidence="6" id="KW-0460">Magnesium</keyword>
<accession>U3BFY5</accession>
<dbReference type="Gene3D" id="3.90.79.10">
    <property type="entry name" value="Nucleoside Triphosphate Pyrophosphohydrolase"/>
    <property type="match status" value="1"/>
</dbReference>
<evidence type="ECO:0000256" key="1">
    <source>
        <dbReference type="ARBA" id="ARBA00001936"/>
    </source>
</evidence>
<evidence type="ECO:0000313" key="10">
    <source>
        <dbReference type="Proteomes" id="UP000016570"/>
    </source>
</evidence>
<dbReference type="PROSITE" id="PS51462">
    <property type="entry name" value="NUDIX"/>
    <property type="match status" value="1"/>
</dbReference>
<dbReference type="CDD" id="cd03426">
    <property type="entry name" value="NUDIX_CoAse_Nudt7"/>
    <property type="match status" value="1"/>
</dbReference>
<evidence type="ECO:0000256" key="3">
    <source>
        <dbReference type="ARBA" id="ARBA00006506"/>
    </source>
</evidence>
<evidence type="ECO:0000256" key="4">
    <source>
        <dbReference type="ARBA" id="ARBA00022723"/>
    </source>
</evidence>
<keyword evidence="10" id="KW-1185">Reference proteome</keyword>
<evidence type="ECO:0000256" key="5">
    <source>
        <dbReference type="ARBA" id="ARBA00022801"/>
    </source>
</evidence>
<dbReference type="PANTHER" id="PTHR12992">
    <property type="entry name" value="NUDIX HYDROLASE"/>
    <property type="match status" value="1"/>
</dbReference>
<comment type="cofactor">
    <cofactor evidence="1">
        <name>Mn(2+)</name>
        <dbReference type="ChEBI" id="CHEBI:29035"/>
    </cofactor>
</comment>
<keyword evidence="7" id="KW-0464">Manganese</keyword>
<dbReference type="GO" id="GO:0000287">
    <property type="term" value="F:magnesium ion binding"/>
    <property type="evidence" value="ECO:0007669"/>
    <property type="project" value="InterPro"/>
</dbReference>
<reference evidence="9 10" key="1">
    <citation type="submission" date="2013-09" db="EMBL/GenBank/DDBJ databases">
        <title>Whole genome shotgun sequence of Vibrio proteolyticus NBRC 13287.</title>
        <authorList>
            <person name="Isaki S."/>
            <person name="Hosoyama A."/>
            <person name="Numata M."/>
            <person name="Hashimoto M."/>
            <person name="Hosoyama Y."/>
            <person name="Tsuchikane K."/>
            <person name="Noguchi M."/>
            <person name="Hirakata S."/>
            <person name="Ichikawa N."/>
            <person name="Ohji S."/>
            <person name="Yamazoe A."/>
            <person name="Fujita N."/>
        </authorList>
    </citation>
    <scope>NUCLEOTIDE SEQUENCE [LARGE SCALE GENOMIC DNA]</scope>
    <source>
        <strain evidence="9 10">NBRC 13287</strain>
    </source>
</reference>
<organism evidence="9 10">
    <name type="scientific">Vibrio proteolyticus NBRC 13287</name>
    <dbReference type="NCBI Taxonomy" id="1219065"/>
    <lineage>
        <taxon>Bacteria</taxon>
        <taxon>Pseudomonadati</taxon>
        <taxon>Pseudomonadota</taxon>
        <taxon>Gammaproteobacteria</taxon>
        <taxon>Vibrionales</taxon>
        <taxon>Vibrionaceae</taxon>
        <taxon>Vibrio</taxon>
    </lineage>
</organism>
<dbReference type="PROSITE" id="PS01293">
    <property type="entry name" value="NUDIX_COA"/>
    <property type="match status" value="1"/>
</dbReference>
<dbReference type="RefSeq" id="WP_021703615.1">
    <property type="nucleotide sequence ID" value="NZ_BATJ01000001.1"/>
</dbReference>
<dbReference type="EMBL" id="BATJ01000001">
    <property type="protein sequence ID" value="GAD65623.1"/>
    <property type="molecule type" value="Genomic_DNA"/>
</dbReference>
<dbReference type="STRING" id="1219065.VPR01S_01_03970"/>
<evidence type="ECO:0000256" key="2">
    <source>
        <dbReference type="ARBA" id="ARBA00001946"/>
    </source>
</evidence>
<name>U3BFY5_VIBPR</name>
<evidence type="ECO:0000259" key="8">
    <source>
        <dbReference type="PROSITE" id="PS51462"/>
    </source>
</evidence>
<keyword evidence="4" id="KW-0479">Metal-binding</keyword>
<evidence type="ECO:0000313" key="9">
    <source>
        <dbReference type="EMBL" id="GAD65623.1"/>
    </source>
</evidence>
<feature type="domain" description="Nudix hydrolase" evidence="8">
    <location>
        <begin position="28"/>
        <end position="160"/>
    </location>
</feature>
<dbReference type="Pfam" id="PF00293">
    <property type="entry name" value="NUDIX"/>
    <property type="match status" value="1"/>
</dbReference>
<dbReference type="GO" id="GO:0030145">
    <property type="term" value="F:manganese ion binding"/>
    <property type="evidence" value="ECO:0007669"/>
    <property type="project" value="InterPro"/>
</dbReference>
<dbReference type="GO" id="GO:0010945">
    <property type="term" value="F:coenzyme A diphosphatase activity"/>
    <property type="evidence" value="ECO:0007669"/>
    <property type="project" value="InterPro"/>
</dbReference>
<dbReference type="InterPro" id="IPR015797">
    <property type="entry name" value="NUDIX_hydrolase-like_dom_sf"/>
</dbReference>
<protein>
    <recommendedName>
        <fullName evidence="8">Nudix hydrolase domain-containing protein</fullName>
    </recommendedName>
</protein>
<proteinExistence type="inferred from homology"/>
<gene>
    <name evidence="9" type="ORF">VPR01S_01_03970</name>
</gene>
<sequence>MRNFQLQRPARYHAEALRRTEHLRSEHLREAAVLIGFIERDSGLNVLFTRRAMHLRHHPGQVSFPGGKKETDDLSVYHTAIRETFEETGIRPDQIEIFGHLPELATISRFAVTPVLAFIDQDYQLTIDKNEVDEAFEVPADYVFSKTNLFTQTFQIKDTAHRIFAIPYQHHFIWGMTAQIIQAMQKQIA</sequence>
<dbReference type="AlphaFoldDB" id="U3BFY5"/>
<dbReference type="Proteomes" id="UP000016570">
    <property type="component" value="Unassembled WGS sequence"/>
</dbReference>
<comment type="cofactor">
    <cofactor evidence="2">
        <name>Mg(2+)</name>
        <dbReference type="ChEBI" id="CHEBI:18420"/>
    </cofactor>
</comment>
<keyword evidence="5" id="KW-0378">Hydrolase</keyword>